<dbReference type="GO" id="GO:0016020">
    <property type="term" value="C:membrane"/>
    <property type="evidence" value="ECO:0007669"/>
    <property type="project" value="UniProtKB-SubCell"/>
</dbReference>
<evidence type="ECO:0000256" key="1">
    <source>
        <dbReference type="ARBA" id="ARBA00004141"/>
    </source>
</evidence>
<evidence type="ECO:0000259" key="8">
    <source>
        <dbReference type="Pfam" id="PF13632"/>
    </source>
</evidence>
<organism evidence="9 10">
    <name type="scientific">Saccharothrix saharensis</name>
    <dbReference type="NCBI Taxonomy" id="571190"/>
    <lineage>
        <taxon>Bacteria</taxon>
        <taxon>Bacillati</taxon>
        <taxon>Actinomycetota</taxon>
        <taxon>Actinomycetes</taxon>
        <taxon>Pseudonocardiales</taxon>
        <taxon>Pseudonocardiaceae</taxon>
        <taxon>Saccharothrix</taxon>
    </lineage>
</organism>
<dbReference type="SUPFAM" id="SSF53448">
    <property type="entry name" value="Nucleotide-diphospho-sugar transferases"/>
    <property type="match status" value="1"/>
</dbReference>
<dbReference type="EMBL" id="VFPP01000001">
    <property type="protein sequence ID" value="TQM79164.1"/>
    <property type="molecule type" value="Genomic_DNA"/>
</dbReference>
<keyword evidence="3 9" id="KW-0808">Transferase</keyword>
<feature type="transmembrane region" description="Helical" evidence="7">
    <location>
        <begin position="30"/>
        <end position="52"/>
    </location>
</feature>
<feature type="transmembrane region" description="Helical" evidence="7">
    <location>
        <begin position="431"/>
        <end position="453"/>
    </location>
</feature>
<dbReference type="RefSeq" id="WP_141976268.1">
    <property type="nucleotide sequence ID" value="NZ_VFPP01000001.1"/>
</dbReference>
<keyword evidence="2" id="KW-0328">Glycosyltransferase</keyword>
<dbReference type="Pfam" id="PF13632">
    <property type="entry name" value="Glyco_trans_2_3"/>
    <property type="match status" value="1"/>
</dbReference>
<keyword evidence="4 7" id="KW-0812">Transmembrane</keyword>
<evidence type="ECO:0000256" key="7">
    <source>
        <dbReference type="SAM" id="Phobius"/>
    </source>
</evidence>
<feature type="transmembrane region" description="Helical" evidence="7">
    <location>
        <begin position="399"/>
        <end position="419"/>
    </location>
</feature>
<keyword evidence="6 7" id="KW-0472">Membrane</keyword>
<evidence type="ECO:0000313" key="10">
    <source>
        <dbReference type="Proteomes" id="UP000316628"/>
    </source>
</evidence>
<dbReference type="Gene3D" id="3.90.550.10">
    <property type="entry name" value="Spore Coat Polysaccharide Biosynthesis Protein SpsA, Chain A"/>
    <property type="match status" value="1"/>
</dbReference>
<protein>
    <submittedName>
        <fullName evidence="9">Cellulose synthase/poly-beta-1,6-N-acetylglucosamine synthase-like glycosyltransferase</fullName>
    </submittedName>
</protein>
<evidence type="ECO:0000256" key="5">
    <source>
        <dbReference type="ARBA" id="ARBA00022989"/>
    </source>
</evidence>
<feature type="transmembrane region" description="Helical" evidence="7">
    <location>
        <begin position="58"/>
        <end position="84"/>
    </location>
</feature>
<evidence type="ECO:0000313" key="9">
    <source>
        <dbReference type="EMBL" id="TQM79164.1"/>
    </source>
</evidence>
<dbReference type="CDD" id="cd06427">
    <property type="entry name" value="CESA_like_2"/>
    <property type="match status" value="1"/>
</dbReference>
<dbReference type="AlphaFoldDB" id="A0A543J8P4"/>
<gene>
    <name evidence="9" type="ORF">FHX81_1460</name>
</gene>
<dbReference type="PANTHER" id="PTHR43867">
    <property type="entry name" value="CELLULOSE SYNTHASE CATALYTIC SUBUNIT A [UDP-FORMING]"/>
    <property type="match status" value="1"/>
</dbReference>
<feature type="domain" description="Glycosyltransferase 2-like" evidence="8">
    <location>
        <begin position="193"/>
        <end position="385"/>
    </location>
</feature>
<dbReference type="GO" id="GO:0016757">
    <property type="term" value="F:glycosyltransferase activity"/>
    <property type="evidence" value="ECO:0007669"/>
    <property type="project" value="UniProtKB-KW"/>
</dbReference>
<dbReference type="InterPro" id="IPR050321">
    <property type="entry name" value="Glycosyltr_2/OpgH_subfam"/>
</dbReference>
<proteinExistence type="predicted"/>
<comment type="caution">
    <text evidence="9">The sequence shown here is derived from an EMBL/GenBank/DDBJ whole genome shotgun (WGS) entry which is preliminary data.</text>
</comment>
<evidence type="ECO:0000256" key="6">
    <source>
        <dbReference type="ARBA" id="ARBA00023136"/>
    </source>
</evidence>
<name>A0A543J8P4_9PSEU</name>
<accession>A0A543J8P4</accession>
<dbReference type="Proteomes" id="UP000316628">
    <property type="component" value="Unassembled WGS sequence"/>
</dbReference>
<feature type="transmembrane region" description="Helical" evidence="7">
    <location>
        <begin position="357"/>
        <end position="387"/>
    </location>
</feature>
<dbReference type="InterPro" id="IPR001173">
    <property type="entry name" value="Glyco_trans_2-like"/>
</dbReference>
<dbReference type="OrthoDB" id="7431422at2"/>
<reference evidence="9 10" key="1">
    <citation type="submission" date="2019-06" db="EMBL/GenBank/DDBJ databases">
        <title>Sequencing the genomes of 1000 actinobacteria strains.</title>
        <authorList>
            <person name="Klenk H.-P."/>
        </authorList>
    </citation>
    <scope>NUCLEOTIDE SEQUENCE [LARGE SCALE GENOMIC DNA]</scope>
    <source>
        <strain evidence="9 10">DSM 45456</strain>
    </source>
</reference>
<dbReference type="PANTHER" id="PTHR43867:SF2">
    <property type="entry name" value="CELLULOSE SYNTHASE CATALYTIC SUBUNIT A [UDP-FORMING]"/>
    <property type="match status" value="1"/>
</dbReference>
<keyword evidence="10" id="KW-1185">Reference proteome</keyword>
<comment type="subcellular location">
    <subcellularLocation>
        <location evidence="1">Membrane</location>
        <topology evidence="1">Multi-pass membrane protein</topology>
    </subcellularLocation>
</comment>
<evidence type="ECO:0000256" key="4">
    <source>
        <dbReference type="ARBA" id="ARBA00022692"/>
    </source>
</evidence>
<dbReference type="InterPro" id="IPR029044">
    <property type="entry name" value="Nucleotide-diphossugar_trans"/>
</dbReference>
<keyword evidence="5 7" id="KW-1133">Transmembrane helix</keyword>
<evidence type="ECO:0000256" key="2">
    <source>
        <dbReference type="ARBA" id="ARBA00022676"/>
    </source>
</evidence>
<sequence length="490" mass="54842">MTTGSSRDRADDLVLPERYSAFRLLGHGQAVTLTVTCTVLACLVLAGVLTSVAPPPLWWAQAFVTGVTTAYVLVICFRCLLVAAGPGARVIRVRDEDIAAGPDLPHYTVLVPLHREEAVLPGLVETLHRLDYPADRLQVLLLVEQDDEITRPALDRLELPTGFEVVPVPEGGPRTKPNACNVGLTRATGRFCVIYDAEDRPESDQLRKVVAAFGGEPDRVVCLQAELAYWNPWTNWLTRNFAAEYALTFALALRGLDRFRLPVPLGGTSNHFRVDALRALGGWDPHNVTEDADLGVRIARRGWDVRVIDSVTFEEANSELGNWIRQRSRWIKGYLQTWLVHMRNPWRLLRELGPWRFAGFQLTFGFTALTTLVNPLFWSLTCLYLAVGPERIEPLFPPAVLYAGTAAMLGGNLAVLYHFMAGCMERGLHRAVPTMLTVPLYWALMSVAAYKALSQLLRPGKRHHWELTRHGLVRDDETRGVPFRPSRDRC</sequence>
<evidence type="ECO:0000256" key="3">
    <source>
        <dbReference type="ARBA" id="ARBA00022679"/>
    </source>
</evidence>